<dbReference type="Pfam" id="PF07716">
    <property type="entry name" value="bZIP_2"/>
    <property type="match status" value="1"/>
</dbReference>
<feature type="coiled-coil region" evidence="4">
    <location>
        <begin position="126"/>
        <end position="160"/>
    </location>
</feature>
<feature type="compositionally biased region" description="Low complexity" evidence="5">
    <location>
        <begin position="71"/>
        <end position="96"/>
    </location>
</feature>
<evidence type="ECO:0000256" key="4">
    <source>
        <dbReference type="SAM" id="Coils"/>
    </source>
</evidence>
<evidence type="ECO:0000256" key="3">
    <source>
        <dbReference type="ARBA" id="ARBA00023163"/>
    </source>
</evidence>
<organism evidence="7 8">
    <name type="scientific">Rhizophagus clarus</name>
    <dbReference type="NCBI Taxonomy" id="94130"/>
    <lineage>
        <taxon>Eukaryota</taxon>
        <taxon>Fungi</taxon>
        <taxon>Fungi incertae sedis</taxon>
        <taxon>Mucoromycota</taxon>
        <taxon>Glomeromycotina</taxon>
        <taxon>Glomeromycetes</taxon>
        <taxon>Glomerales</taxon>
        <taxon>Glomeraceae</taxon>
        <taxon>Rhizophagus</taxon>
    </lineage>
</organism>
<evidence type="ECO:0000259" key="6">
    <source>
        <dbReference type="PROSITE" id="PS50217"/>
    </source>
</evidence>
<dbReference type="PANTHER" id="PTHR23351:SF24">
    <property type="entry name" value="ACTIVATING TRANSCRIPTION FACTOR 3-RELATED"/>
    <property type="match status" value="1"/>
</dbReference>
<dbReference type="SUPFAM" id="SSF57959">
    <property type="entry name" value="Leucine zipper domain"/>
    <property type="match status" value="1"/>
</dbReference>
<dbReference type="GO" id="GO:0000978">
    <property type="term" value="F:RNA polymerase II cis-regulatory region sequence-specific DNA binding"/>
    <property type="evidence" value="ECO:0007669"/>
    <property type="project" value="TreeGrafter"/>
</dbReference>
<evidence type="ECO:0000313" key="8">
    <source>
        <dbReference type="Proteomes" id="UP000615446"/>
    </source>
</evidence>
<dbReference type="GO" id="GO:0005634">
    <property type="term" value="C:nucleus"/>
    <property type="evidence" value="ECO:0007669"/>
    <property type="project" value="TreeGrafter"/>
</dbReference>
<dbReference type="PROSITE" id="PS50217">
    <property type="entry name" value="BZIP"/>
    <property type="match status" value="1"/>
</dbReference>
<sequence>MSDQFINSEMLWWNLPVEEETSPVVNLYLPQYYLVSSPSFVNEMPGTFVTDYLVQSPTSFLGTTSTELDIPSASSSPPTLSNDSSTSNRTSNNQSGRRSRRRSSLDEEARIARRRERNRLAARRSRNRSRNYYNQLEQRVMELEDEITRLRSLLGHERNED</sequence>
<dbReference type="GO" id="GO:0000981">
    <property type="term" value="F:DNA-binding transcription factor activity, RNA polymerase II-specific"/>
    <property type="evidence" value="ECO:0007669"/>
    <property type="project" value="TreeGrafter"/>
</dbReference>
<evidence type="ECO:0000256" key="1">
    <source>
        <dbReference type="ARBA" id="ARBA00023015"/>
    </source>
</evidence>
<keyword evidence="1" id="KW-0805">Transcription regulation</keyword>
<keyword evidence="2" id="KW-0238">DNA-binding</keyword>
<name>A0A8H3MCF5_9GLOM</name>
<evidence type="ECO:0000256" key="2">
    <source>
        <dbReference type="ARBA" id="ARBA00023125"/>
    </source>
</evidence>
<dbReference type="OrthoDB" id="2427004at2759"/>
<keyword evidence="4" id="KW-0175">Coiled coil</keyword>
<dbReference type="PROSITE" id="PS00036">
    <property type="entry name" value="BZIP_BASIC"/>
    <property type="match status" value="1"/>
</dbReference>
<dbReference type="InterPro" id="IPR000837">
    <property type="entry name" value="AP-1"/>
</dbReference>
<gene>
    <name evidence="7" type="ORF">RCL2_002788400</name>
</gene>
<evidence type="ECO:0000313" key="7">
    <source>
        <dbReference type="EMBL" id="GET01477.1"/>
    </source>
</evidence>
<proteinExistence type="predicted"/>
<dbReference type="InterPro" id="IPR046347">
    <property type="entry name" value="bZIP_sf"/>
</dbReference>
<evidence type="ECO:0000256" key="5">
    <source>
        <dbReference type="SAM" id="MobiDB-lite"/>
    </source>
</evidence>
<accession>A0A8H3MCF5</accession>
<dbReference type="EMBL" id="BLAL01000300">
    <property type="protein sequence ID" value="GET01477.1"/>
    <property type="molecule type" value="Genomic_DNA"/>
</dbReference>
<keyword evidence="3" id="KW-0804">Transcription</keyword>
<dbReference type="Proteomes" id="UP000615446">
    <property type="component" value="Unassembled WGS sequence"/>
</dbReference>
<protein>
    <recommendedName>
        <fullName evidence="6">BZIP domain-containing protein</fullName>
    </recommendedName>
</protein>
<feature type="domain" description="BZIP" evidence="6">
    <location>
        <begin position="108"/>
        <end position="161"/>
    </location>
</feature>
<dbReference type="InterPro" id="IPR004827">
    <property type="entry name" value="bZIP"/>
</dbReference>
<feature type="region of interest" description="Disordered" evidence="5">
    <location>
        <begin position="64"/>
        <end position="111"/>
    </location>
</feature>
<dbReference type="PANTHER" id="PTHR23351">
    <property type="entry name" value="FOS TRANSCRIPTION FACTOR-RELATED"/>
    <property type="match status" value="1"/>
</dbReference>
<reference evidence="7" key="1">
    <citation type="submission" date="2019-10" db="EMBL/GenBank/DDBJ databases">
        <title>Conservation and host-specific expression of non-tandemly repeated heterogenous ribosome RNA gene in arbuscular mycorrhizal fungi.</title>
        <authorList>
            <person name="Maeda T."/>
            <person name="Kobayashi Y."/>
            <person name="Nakagawa T."/>
            <person name="Ezawa T."/>
            <person name="Yamaguchi K."/>
            <person name="Bino T."/>
            <person name="Nishimoto Y."/>
            <person name="Shigenobu S."/>
            <person name="Kawaguchi M."/>
        </authorList>
    </citation>
    <scope>NUCLEOTIDE SEQUENCE</scope>
    <source>
        <strain evidence="7">HR1</strain>
    </source>
</reference>
<dbReference type="Gene3D" id="1.20.5.170">
    <property type="match status" value="1"/>
</dbReference>
<dbReference type="AlphaFoldDB" id="A0A8H3MCF5"/>
<comment type="caution">
    <text evidence="7">The sequence shown here is derived from an EMBL/GenBank/DDBJ whole genome shotgun (WGS) entry which is preliminary data.</text>
</comment>